<dbReference type="OMA" id="VTIILWI"/>
<dbReference type="VEuPathDB" id="AmoebaDB:EHI5A_100910"/>
<feature type="transmembrane region" description="Helical" evidence="1">
    <location>
        <begin position="27"/>
        <end position="49"/>
    </location>
</feature>
<dbReference type="VEuPathDB" id="AmoebaDB:KM1_126950"/>
<dbReference type="EMBL" id="BDEQ01000001">
    <property type="protein sequence ID" value="GAT94537.1"/>
    <property type="molecule type" value="Genomic_DNA"/>
</dbReference>
<keyword evidence="1" id="KW-0472">Membrane</keyword>
<evidence type="ECO:0008006" key="4">
    <source>
        <dbReference type="Google" id="ProtNLM"/>
    </source>
</evidence>
<accession>A0A5K1UJQ4</accession>
<evidence type="ECO:0000313" key="3">
    <source>
        <dbReference type="Proteomes" id="UP000078387"/>
    </source>
</evidence>
<keyword evidence="1" id="KW-1133">Transmembrane helix</keyword>
<feature type="transmembrane region" description="Helical" evidence="1">
    <location>
        <begin position="55"/>
        <end position="77"/>
    </location>
</feature>
<reference evidence="2 3" key="1">
    <citation type="submission" date="2016-05" db="EMBL/GenBank/DDBJ databases">
        <title>First whole genome sequencing of Entamoeba histolytica HM1:IMSS-clone-6.</title>
        <authorList>
            <person name="Mukherjee Avik.K."/>
            <person name="Izumyama S."/>
            <person name="Nakada-Tsukui K."/>
            <person name="Nozaki T."/>
        </authorList>
    </citation>
    <scope>NUCLEOTIDE SEQUENCE [LARGE SCALE GENOMIC DNA]</scope>
    <source>
        <strain evidence="2 3">HM1:IMSS clone 6</strain>
    </source>
</reference>
<sequence>MKDDISSETFKYDWNLGVIKITKHARVIVTIILWTITAILSLTTLILLFTINNKWIIFSLYICSLPPSFLSYFFVYGFNKKCCCITPHVTFAIIFHGICIGSVIVTLIQVGVKEPTAVVIIIQSMYIFTQLIHLPFIKPYVDQFLS</sequence>
<protein>
    <recommendedName>
        <fullName evidence="4">Transmembrane protein</fullName>
    </recommendedName>
</protein>
<keyword evidence="1" id="KW-0812">Transmembrane</keyword>
<dbReference type="VEuPathDB" id="AmoebaDB:EHI_021530"/>
<organism evidence="2 3">
    <name type="scientific">Entamoeba histolytica</name>
    <dbReference type="NCBI Taxonomy" id="5759"/>
    <lineage>
        <taxon>Eukaryota</taxon>
        <taxon>Amoebozoa</taxon>
        <taxon>Evosea</taxon>
        <taxon>Archamoebae</taxon>
        <taxon>Mastigamoebida</taxon>
        <taxon>Entamoebidae</taxon>
        <taxon>Entamoeba</taxon>
    </lineage>
</organism>
<dbReference type="VEuPathDB" id="AmoebaDB:EHI8A_073460"/>
<dbReference type="AlphaFoldDB" id="A0A5K1UJQ4"/>
<feature type="transmembrane region" description="Helical" evidence="1">
    <location>
        <begin position="89"/>
        <end position="110"/>
    </location>
</feature>
<dbReference type="Proteomes" id="UP000078387">
    <property type="component" value="Unassembled WGS sequence"/>
</dbReference>
<evidence type="ECO:0000313" key="2">
    <source>
        <dbReference type="EMBL" id="GAT94537.1"/>
    </source>
</evidence>
<dbReference type="VEuPathDB" id="AmoebaDB:EHI7A_066670"/>
<comment type="caution">
    <text evidence="2">The sequence shown here is derived from an EMBL/GenBank/DDBJ whole genome shotgun (WGS) entry which is preliminary data.</text>
</comment>
<evidence type="ECO:0000256" key="1">
    <source>
        <dbReference type="SAM" id="Phobius"/>
    </source>
</evidence>
<gene>
    <name evidence="2" type="ORF">CL6EHI_021530</name>
</gene>
<name>A0A5K1UJQ4_ENTHI</name>
<feature type="transmembrane region" description="Helical" evidence="1">
    <location>
        <begin position="116"/>
        <end position="137"/>
    </location>
</feature>
<proteinExistence type="predicted"/>